<reference evidence="1" key="1">
    <citation type="submission" date="2023-10" db="EMBL/GenBank/DDBJ databases">
        <authorList>
            <person name="Chen Y."/>
            <person name="Shah S."/>
            <person name="Dougan E. K."/>
            <person name="Thang M."/>
            <person name="Chan C."/>
        </authorList>
    </citation>
    <scope>NUCLEOTIDE SEQUENCE [LARGE SCALE GENOMIC DNA]</scope>
</reference>
<keyword evidence="2" id="KW-1185">Reference proteome</keyword>
<name>A0ABN9RDI6_9DINO</name>
<dbReference type="Proteomes" id="UP001189429">
    <property type="component" value="Unassembled WGS sequence"/>
</dbReference>
<dbReference type="EMBL" id="CAUYUJ010006064">
    <property type="protein sequence ID" value="CAK0815994.1"/>
    <property type="molecule type" value="Genomic_DNA"/>
</dbReference>
<proteinExistence type="predicted"/>
<evidence type="ECO:0000313" key="2">
    <source>
        <dbReference type="Proteomes" id="UP001189429"/>
    </source>
</evidence>
<sequence length="104" mass="11180">MLTDSINGQEDHIPGIQISLFAVNSSVRSMEAQQDAVERRLDALETDCIPRGGGGATIHFVGHTSGGSLFCLDGSVRSNGKKEGFLSRRNQIRVRKVAGGPDQR</sequence>
<protein>
    <submittedName>
        <fullName evidence="1">Uncharacterized protein</fullName>
    </submittedName>
</protein>
<comment type="caution">
    <text evidence="1">The sequence shown here is derived from an EMBL/GenBank/DDBJ whole genome shotgun (WGS) entry which is preliminary data.</text>
</comment>
<evidence type="ECO:0000313" key="1">
    <source>
        <dbReference type="EMBL" id="CAK0815994.1"/>
    </source>
</evidence>
<accession>A0ABN9RDI6</accession>
<gene>
    <name evidence="1" type="ORF">PCOR1329_LOCUS19095</name>
</gene>
<organism evidence="1 2">
    <name type="scientific">Prorocentrum cordatum</name>
    <dbReference type="NCBI Taxonomy" id="2364126"/>
    <lineage>
        <taxon>Eukaryota</taxon>
        <taxon>Sar</taxon>
        <taxon>Alveolata</taxon>
        <taxon>Dinophyceae</taxon>
        <taxon>Prorocentrales</taxon>
        <taxon>Prorocentraceae</taxon>
        <taxon>Prorocentrum</taxon>
    </lineage>
</organism>